<dbReference type="RefSeq" id="WP_378270402.1">
    <property type="nucleotide sequence ID" value="NZ_JBHUKR010000022.1"/>
</dbReference>
<dbReference type="Proteomes" id="UP001597417">
    <property type="component" value="Unassembled WGS sequence"/>
</dbReference>
<accession>A0ABW5G460</accession>
<dbReference type="EMBL" id="JBHUKR010000022">
    <property type="protein sequence ID" value="MFD2421684.1"/>
    <property type="molecule type" value="Genomic_DNA"/>
</dbReference>
<reference evidence="3" key="1">
    <citation type="journal article" date="2019" name="Int. J. Syst. Evol. Microbiol.">
        <title>The Global Catalogue of Microorganisms (GCM) 10K type strain sequencing project: providing services to taxonomists for standard genome sequencing and annotation.</title>
        <authorList>
            <consortium name="The Broad Institute Genomics Platform"/>
            <consortium name="The Broad Institute Genome Sequencing Center for Infectious Disease"/>
            <person name="Wu L."/>
            <person name="Ma J."/>
        </authorList>
    </citation>
    <scope>NUCLEOTIDE SEQUENCE [LARGE SCALE GENOMIC DNA]</scope>
    <source>
        <strain evidence="3">CGMCC 4.7645</strain>
    </source>
</reference>
<feature type="coiled-coil region" evidence="1">
    <location>
        <begin position="15"/>
        <end position="42"/>
    </location>
</feature>
<sequence>MSGVEDIRAGIMTAKERANSGLAALQQARQAIEEALQILAQVTSGSSQPEVTQAHGMLQEAAQGIDSQQNVIQGAIQSAESYAQRL</sequence>
<comment type="caution">
    <text evidence="2">The sequence shown here is derived from an EMBL/GenBank/DDBJ whole genome shotgun (WGS) entry which is preliminary data.</text>
</comment>
<proteinExistence type="predicted"/>
<organism evidence="2 3">
    <name type="scientific">Amycolatopsis pigmentata</name>
    <dbReference type="NCBI Taxonomy" id="450801"/>
    <lineage>
        <taxon>Bacteria</taxon>
        <taxon>Bacillati</taxon>
        <taxon>Actinomycetota</taxon>
        <taxon>Actinomycetes</taxon>
        <taxon>Pseudonocardiales</taxon>
        <taxon>Pseudonocardiaceae</taxon>
        <taxon>Amycolatopsis</taxon>
    </lineage>
</organism>
<evidence type="ECO:0000256" key="1">
    <source>
        <dbReference type="SAM" id="Coils"/>
    </source>
</evidence>
<gene>
    <name evidence="2" type="ORF">ACFSXZ_35665</name>
</gene>
<name>A0ABW5G460_9PSEU</name>
<evidence type="ECO:0000313" key="3">
    <source>
        <dbReference type="Proteomes" id="UP001597417"/>
    </source>
</evidence>
<evidence type="ECO:0008006" key="4">
    <source>
        <dbReference type="Google" id="ProtNLM"/>
    </source>
</evidence>
<protein>
    <recommendedName>
        <fullName evidence="4">Methyl-accepting chemotaxis protein</fullName>
    </recommendedName>
</protein>
<keyword evidence="1" id="KW-0175">Coiled coil</keyword>
<keyword evidence="3" id="KW-1185">Reference proteome</keyword>
<evidence type="ECO:0000313" key="2">
    <source>
        <dbReference type="EMBL" id="MFD2421684.1"/>
    </source>
</evidence>